<dbReference type="InterPro" id="IPR036691">
    <property type="entry name" value="Endo/exonu/phosph_ase_sf"/>
</dbReference>
<dbReference type="Proteomes" id="UP001633002">
    <property type="component" value="Unassembled WGS sequence"/>
</dbReference>
<organism evidence="1 2">
    <name type="scientific">Riccia sorocarpa</name>
    <dbReference type="NCBI Taxonomy" id="122646"/>
    <lineage>
        <taxon>Eukaryota</taxon>
        <taxon>Viridiplantae</taxon>
        <taxon>Streptophyta</taxon>
        <taxon>Embryophyta</taxon>
        <taxon>Marchantiophyta</taxon>
        <taxon>Marchantiopsida</taxon>
        <taxon>Marchantiidae</taxon>
        <taxon>Marchantiales</taxon>
        <taxon>Ricciaceae</taxon>
        <taxon>Riccia</taxon>
    </lineage>
</organism>
<keyword evidence="2" id="KW-1185">Reference proteome</keyword>
<dbReference type="EMBL" id="JBJQOH010000003">
    <property type="protein sequence ID" value="KAL3693738.1"/>
    <property type="molecule type" value="Genomic_DNA"/>
</dbReference>
<reference evidence="1 2" key="1">
    <citation type="submission" date="2024-09" db="EMBL/GenBank/DDBJ databases">
        <title>Chromosome-scale assembly of Riccia sorocarpa.</title>
        <authorList>
            <person name="Paukszto L."/>
        </authorList>
    </citation>
    <scope>NUCLEOTIDE SEQUENCE [LARGE SCALE GENOMIC DNA]</scope>
    <source>
        <strain evidence="1">LP-2024</strain>
        <tissue evidence="1">Aerial parts of the thallus</tissue>
    </source>
</reference>
<dbReference type="Gene3D" id="3.60.10.10">
    <property type="entry name" value="Endonuclease/exonuclease/phosphatase"/>
    <property type="match status" value="1"/>
</dbReference>
<comment type="caution">
    <text evidence="1">The sequence shown here is derived from an EMBL/GenBank/DDBJ whole genome shotgun (WGS) entry which is preliminary data.</text>
</comment>
<evidence type="ECO:0000313" key="2">
    <source>
        <dbReference type="Proteomes" id="UP001633002"/>
    </source>
</evidence>
<dbReference type="AlphaFoldDB" id="A0ABD3HQB5"/>
<accession>A0ABD3HQB5</accession>
<protein>
    <submittedName>
        <fullName evidence="1">Uncharacterized protein</fullName>
    </submittedName>
</protein>
<evidence type="ECO:0000313" key="1">
    <source>
        <dbReference type="EMBL" id="KAL3693738.1"/>
    </source>
</evidence>
<proteinExistence type="predicted"/>
<dbReference type="SUPFAM" id="SSF56219">
    <property type="entry name" value="DNase I-like"/>
    <property type="match status" value="1"/>
</dbReference>
<sequence length="188" mass="21272">MLVGVKVLQQLEYGVLLGAHNWVNETFYQRPDSTYRTATLEEVESGQADERDSGDLSCKALHQIPDLNMDEVMGMWRKREGSADSEETHLEAAKLKFLMSSTVAGYQVVAASSLGRMRGVALLVREDVKIVEWTADEEGRWVWAKIMWRDEEIFLASVYAPNDAVERVMFWEQISLCLPGGKWIIAGD</sequence>
<name>A0ABD3HQB5_9MARC</name>
<gene>
    <name evidence="1" type="ORF">R1sor_007389</name>
</gene>